<proteinExistence type="predicted"/>
<reference evidence="7" key="1">
    <citation type="submission" date="2012-07" db="EMBL/GenBank/DDBJ databases">
        <title>Genome of the Chinese tree shrew, a rising model animal genetically related to primates.</title>
        <authorList>
            <person name="Zhang G."/>
            <person name="Fan Y."/>
            <person name="Yao Y."/>
            <person name="Huang Z."/>
        </authorList>
    </citation>
    <scope>NUCLEOTIDE SEQUENCE [LARGE SCALE GENOMIC DNA]</scope>
</reference>
<evidence type="ECO:0000256" key="1">
    <source>
        <dbReference type="ARBA" id="ARBA00004496"/>
    </source>
</evidence>
<dbReference type="GO" id="GO:0004459">
    <property type="term" value="F:L-lactate dehydrogenase (NAD+) activity"/>
    <property type="evidence" value="ECO:0007669"/>
    <property type="project" value="UniProtKB-EC"/>
</dbReference>
<dbReference type="EMBL" id="KB320663">
    <property type="protein sequence ID" value="ELW66087.1"/>
    <property type="molecule type" value="Genomic_DNA"/>
</dbReference>
<dbReference type="Gene3D" id="3.90.110.10">
    <property type="entry name" value="Lactate dehydrogenase/glycoside hydrolase, family 4, C-terminal"/>
    <property type="match status" value="1"/>
</dbReference>
<organism evidence="6 7">
    <name type="scientific">Tupaia chinensis</name>
    <name type="common">Chinese tree shrew</name>
    <name type="synonym">Tupaia belangeri chinensis</name>
    <dbReference type="NCBI Taxonomy" id="246437"/>
    <lineage>
        <taxon>Eukaryota</taxon>
        <taxon>Metazoa</taxon>
        <taxon>Chordata</taxon>
        <taxon>Craniata</taxon>
        <taxon>Vertebrata</taxon>
        <taxon>Euteleostomi</taxon>
        <taxon>Mammalia</taxon>
        <taxon>Eutheria</taxon>
        <taxon>Euarchontoglires</taxon>
        <taxon>Scandentia</taxon>
        <taxon>Tupaiidae</taxon>
        <taxon>Tupaia</taxon>
    </lineage>
</organism>
<name>L9KY72_TUPCH</name>
<dbReference type="PANTHER" id="PTHR43128">
    <property type="entry name" value="L-2-HYDROXYCARBOXYLATE DEHYDROGENASE (NAD(P)(+))"/>
    <property type="match status" value="1"/>
</dbReference>
<dbReference type="SUPFAM" id="SSF56327">
    <property type="entry name" value="LDH C-terminal domain-like"/>
    <property type="match status" value="1"/>
</dbReference>
<dbReference type="PANTHER" id="PTHR43128:SF2">
    <property type="entry name" value="L-LACTATE DEHYDROGENASE B CHAIN"/>
    <property type="match status" value="1"/>
</dbReference>
<dbReference type="InterPro" id="IPR036291">
    <property type="entry name" value="NAD(P)-bd_dom_sf"/>
</dbReference>
<dbReference type="GO" id="GO:0006089">
    <property type="term" value="P:lactate metabolic process"/>
    <property type="evidence" value="ECO:0007669"/>
    <property type="project" value="TreeGrafter"/>
</dbReference>
<dbReference type="GO" id="GO:0005737">
    <property type="term" value="C:cytoplasm"/>
    <property type="evidence" value="ECO:0007669"/>
    <property type="project" value="UniProtKB-SubCell"/>
</dbReference>
<dbReference type="Proteomes" id="UP000011518">
    <property type="component" value="Unassembled WGS sequence"/>
</dbReference>
<evidence type="ECO:0000256" key="2">
    <source>
        <dbReference type="ARBA" id="ARBA00022490"/>
    </source>
</evidence>
<dbReference type="STRING" id="246437.L9KY72"/>
<evidence type="ECO:0000256" key="4">
    <source>
        <dbReference type="ARBA" id="ARBA00033729"/>
    </source>
</evidence>
<comment type="subcellular location">
    <subcellularLocation>
        <location evidence="1">Cytoplasm</location>
    </subcellularLocation>
</comment>
<keyword evidence="7" id="KW-1185">Reference proteome</keyword>
<dbReference type="AlphaFoldDB" id="L9KY72"/>
<evidence type="ECO:0000256" key="3">
    <source>
        <dbReference type="ARBA" id="ARBA00023027"/>
    </source>
</evidence>
<evidence type="ECO:0000313" key="6">
    <source>
        <dbReference type="EMBL" id="ELW66087.1"/>
    </source>
</evidence>
<accession>L9KY72</accession>
<evidence type="ECO:0000256" key="5">
    <source>
        <dbReference type="ARBA" id="ARBA00048275"/>
    </source>
</evidence>
<evidence type="ECO:0000313" key="7">
    <source>
        <dbReference type="Proteomes" id="UP000011518"/>
    </source>
</evidence>
<dbReference type="SUPFAM" id="SSF51735">
    <property type="entry name" value="NAD(P)-binding Rossmann-fold domains"/>
    <property type="match status" value="1"/>
</dbReference>
<dbReference type="InterPro" id="IPR015955">
    <property type="entry name" value="Lactate_DH/Glyco_Ohase_4_C"/>
</dbReference>
<comment type="function">
    <text evidence="4">Interconverts simultaneously and stereospecifically pyruvate and lactate with concomitant interconversion of NADH and NAD(+).</text>
</comment>
<keyword evidence="2" id="KW-0963">Cytoplasm</keyword>
<sequence length="123" mass="13810">MSGQAAGHPDDYDDGFSMKHTATACFQRNHHLIKEILSISKDSPDCIIIVVSNSVDILTIHPVSTMVKGLYDTENEVFLNLPCILNARGLTSVINQKLKDDKVAQLKRSTDMLWDIQRDLRDL</sequence>
<reference evidence="7" key="2">
    <citation type="journal article" date="2013" name="Nat. Commun.">
        <title>Genome of the Chinese tree shrew.</title>
        <authorList>
            <person name="Fan Y."/>
            <person name="Huang Z.Y."/>
            <person name="Cao C.C."/>
            <person name="Chen C.S."/>
            <person name="Chen Y.X."/>
            <person name="Fan D.D."/>
            <person name="He J."/>
            <person name="Hou H.L."/>
            <person name="Hu L."/>
            <person name="Hu X.T."/>
            <person name="Jiang X.T."/>
            <person name="Lai R."/>
            <person name="Lang Y.S."/>
            <person name="Liang B."/>
            <person name="Liao S.G."/>
            <person name="Mu D."/>
            <person name="Ma Y.Y."/>
            <person name="Niu Y.Y."/>
            <person name="Sun X.Q."/>
            <person name="Xia J.Q."/>
            <person name="Xiao J."/>
            <person name="Xiong Z.Q."/>
            <person name="Xu L."/>
            <person name="Yang L."/>
            <person name="Zhang Y."/>
            <person name="Zhao W."/>
            <person name="Zhao X.D."/>
            <person name="Zheng Y.T."/>
            <person name="Zhou J.M."/>
            <person name="Zhu Y.B."/>
            <person name="Zhang G.J."/>
            <person name="Wang J."/>
            <person name="Yao Y.G."/>
        </authorList>
    </citation>
    <scope>NUCLEOTIDE SEQUENCE [LARGE SCALE GENOMIC DNA]</scope>
</reference>
<keyword evidence="3" id="KW-0520">NAD</keyword>
<dbReference type="InParanoid" id="L9KY72"/>
<protein>
    <submittedName>
        <fullName evidence="6">L-lactate dehydrogenase B chain</fullName>
    </submittedName>
</protein>
<gene>
    <name evidence="6" type="ORF">TREES_T100014910</name>
</gene>
<comment type="catalytic activity">
    <reaction evidence="5">
        <text>(S)-lactate + NAD(+) = pyruvate + NADH + H(+)</text>
        <dbReference type="Rhea" id="RHEA:23444"/>
        <dbReference type="ChEBI" id="CHEBI:15361"/>
        <dbReference type="ChEBI" id="CHEBI:15378"/>
        <dbReference type="ChEBI" id="CHEBI:16651"/>
        <dbReference type="ChEBI" id="CHEBI:57540"/>
        <dbReference type="ChEBI" id="CHEBI:57945"/>
        <dbReference type="EC" id="1.1.1.27"/>
    </reaction>
    <physiologicalReaction direction="left-to-right" evidence="5">
        <dbReference type="Rhea" id="RHEA:23445"/>
    </physiologicalReaction>
    <physiologicalReaction direction="right-to-left" evidence="5">
        <dbReference type="Rhea" id="RHEA:23446"/>
    </physiologicalReaction>
</comment>